<gene>
    <name evidence="4" type="ORF">ABT317_17955</name>
</gene>
<dbReference type="Pfam" id="PF13556">
    <property type="entry name" value="HTH_30"/>
    <property type="match status" value="1"/>
</dbReference>
<protein>
    <submittedName>
        <fullName evidence="4">PucR family transcriptional regulator ligand-binding domain-containing protein</fullName>
    </submittedName>
</protein>
<keyword evidence="5" id="KW-1185">Reference proteome</keyword>
<evidence type="ECO:0000259" key="2">
    <source>
        <dbReference type="Pfam" id="PF07905"/>
    </source>
</evidence>
<dbReference type="Pfam" id="PF07905">
    <property type="entry name" value="PucR"/>
    <property type="match status" value="1"/>
</dbReference>
<dbReference type="PANTHER" id="PTHR33744:SF1">
    <property type="entry name" value="DNA-BINDING TRANSCRIPTIONAL ACTIVATOR ADER"/>
    <property type="match status" value="1"/>
</dbReference>
<reference evidence="4 5" key="1">
    <citation type="submission" date="2024-06" db="EMBL/GenBank/DDBJ databases">
        <title>The Natural Products Discovery Center: Release of the First 8490 Sequenced Strains for Exploring Actinobacteria Biosynthetic Diversity.</title>
        <authorList>
            <person name="Kalkreuter E."/>
            <person name="Kautsar S.A."/>
            <person name="Yang D."/>
            <person name="Bader C.D."/>
            <person name="Teijaro C.N."/>
            <person name="Fluegel L."/>
            <person name="Davis C.M."/>
            <person name="Simpson J.R."/>
            <person name="Lauterbach L."/>
            <person name="Steele A.D."/>
            <person name="Gui C."/>
            <person name="Meng S."/>
            <person name="Li G."/>
            <person name="Viehrig K."/>
            <person name="Ye F."/>
            <person name="Su P."/>
            <person name="Kiefer A.F."/>
            <person name="Nichols A."/>
            <person name="Cepeda A.J."/>
            <person name="Yan W."/>
            <person name="Fan B."/>
            <person name="Jiang Y."/>
            <person name="Adhikari A."/>
            <person name="Zheng C.-J."/>
            <person name="Schuster L."/>
            <person name="Cowan T.M."/>
            <person name="Smanski M.J."/>
            <person name="Chevrette M.G."/>
            <person name="De Carvalho L.P.S."/>
            <person name="Shen B."/>
        </authorList>
    </citation>
    <scope>NUCLEOTIDE SEQUENCE [LARGE SCALE GENOMIC DNA]</scope>
    <source>
        <strain evidence="4 5">NPDC000634</strain>
    </source>
</reference>
<evidence type="ECO:0000256" key="1">
    <source>
        <dbReference type="SAM" id="MobiDB-lite"/>
    </source>
</evidence>
<evidence type="ECO:0000259" key="3">
    <source>
        <dbReference type="Pfam" id="PF13556"/>
    </source>
</evidence>
<organism evidence="4 5">
    <name type="scientific">Streptomyces carpinensis</name>
    <dbReference type="NCBI Taxonomy" id="66369"/>
    <lineage>
        <taxon>Bacteria</taxon>
        <taxon>Bacillati</taxon>
        <taxon>Actinomycetota</taxon>
        <taxon>Actinomycetes</taxon>
        <taxon>Kitasatosporales</taxon>
        <taxon>Streptomycetaceae</taxon>
        <taxon>Streptomyces</taxon>
    </lineage>
</organism>
<dbReference type="PANTHER" id="PTHR33744">
    <property type="entry name" value="CARBOHYDRATE DIACID REGULATOR"/>
    <property type="match status" value="1"/>
</dbReference>
<dbReference type="Proteomes" id="UP001458415">
    <property type="component" value="Unassembled WGS sequence"/>
</dbReference>
<evidence type="ECO:0000313" key="5">
    <source>
        <dbReference type="Proteomes" id="UP001458415"/>
    </source>
</evidence>
<accession>A0ABV1W3R5</accession>
<dbReference type="InterPro" id="IPR051448">
    <property type="entry name" value="CdaR-like_regulators"/>
</dbReference>
<sequence length="508" mass="55218">MLFPRAVRSYEAHEKGAAVITVDGLVSVPSLGLTYLAGSRGGSRPVTWAHACDLPDPWRWFKAGDLVMTTGGGLPTGSPEQELWITRLIDSRVSALVVAPEAGAPEVTPELLDAADSRNFPVLSASFDLQFVTLARTVIESAVEAERERLATIKRLYDVYWQSLRARGTFDTRISALEGSIGWALEVRDLDVGEMLAQGRQAARRRSAHPEGPDAEGTQVPIPGVGNVALVAYPGRRPVQDRPLLQHLGGLIALELEHHAAQRDHLRASGEDLLLGLLDDTIDLSAVWPELRHRGMAGAVVVACWKASNDAPLHHENVHHDVRLQDCAPLLAYRSPMLLGVVPDDGELLASLSTKLAEHCAVGLSTPLAASTQVSEAARQAQLAVARAHEAGTSLVRYGNDQRDSGFLPRSLEDTRQLVRRILGPLITYDRAHDGDLITSLRTFLANDGGWQRSSDDLGIHRQTLVYRLRKVEQLTGLKPTSTRGSAMLWLALQATDSAQLSLDDLMT</sequence>
<dbReference type="InterPro" id="IPR025736">
    <property type="entry name" value="PucR_C-HTH_dom"/>
</dbReference>
<dbReference type="InterPro" id="IPR042070">
    <property type="entry name" value="PucR_C-HTH_sf"/>
</dbReference>
<dbReference type="InterPro" id="IPR012914">
    <property type="entry name" value="PucR_dom"/>
</dbReference>
<feature type="region of interest" description="Disordered" evidence="1">
    <location>
        <begin position="201"/>
        <end position="220"/>
    </location>
</feature>
<proteinExistence type="predicted"/>
<feature type="domain" description="Purine catabolism PurC-like" evidence="2">
    <location>
        <begin position="27"/>
        <end position="140"/>
    </location>
</feature>
<evidence type="ECO:0000313" key="4">
    <source>
        <dbReference type="EMBL" id="MER6978831.1"/>
    </source>
</evidence>
<name>A0ABV1W3R5_9ACTN</name>
<feature type="domain" description="PucR C-terminal helix-turn-helix" evidence="3">
    <location>
        <begin position="437"/>
        <end position="495"/>
    </location>
</feature>
<dbReference type="EMBL" id="JBEPCU010000282">
    <property type="protein sequence ID" value="MER6978831.1"/>
    <property type="molecule type" value="Genomic_DNA"/>
</dbReference>
<comment type="caution">
    <text evidence="4">The sequence shown here is derived from an EMBL/GenBank/DDBJ whole genome shotgun (WGS) entry which is preliminary data.</text>
</comment>
<dbReference type="Gene3D" id="1.10.10.2840">
    <property type="entry name" value="PucR C-terminal helix-turn-helix domain"/>
    <property type="match status" value="1"/>
</dbReference>